<dbReference type="EMBL" id="QNUL01000020">
    <property type="protein sequence ID" value="REA58519.1"/>
    <property type="molecule type" value="Genomic_DNA"/>
</dbReference>
<dbReference type="RefSeq" id="WP_115832853.1">
    <property type="nucleotide sequence ID" value="NZ_QNUL01000020.1"/>
</dbReference>
<dbReference type="AlphaFoldDB" id="A0A3D8Y6L2"/>
<evidence type="ECO:0000313" key="3">
    <source>
        <dbReference type="Proteomes" id="UP000256373"/>
    </source>
</evidence>
<sequence length="118" mass="13729">MSKLYSISRLKCPRCHKGDLFIKSNPYSFKGALDMPDRCPKCDQDFKMEPGFYIGALWTSFPIVIIIMALLSILLLVYVRMDMNLFFVVITLLLFSLQPIIIRVARAIWINIFVDYQN</sequence>
<feature type="transmembrane region" description="Helical" evidence="1">
    <location>
        <begin position="51"/>
        <end position="79"/>
    </location>
</feature>
<gene>
    <name evidence="2" type="ORF">DSL64_20755</name>
</gene>
<feature type="transmembrane region" description="Helical" evidence="1">
    <location>
        <begin position="85"/>
        <end position="105"/>
    </location>
</feature>
<reference evidence="2 3" key="1">
    <citation type="submission" date="2018-07" db="EMBL/GenBank/DDBJ databases">
        <title>Dyadobacter roseus sp. nov., isolated from rose rhizosphere soil.</title>
        <authorList>
            <person name="Chen L."/>
        </authorList>
    </citation>
    <scope>NUCLEOTIDE SEQUENCE [LARGE SCALE GENOMIC DNA]</scope>
    <source>
        <strain evidence="2 3">RS19</strain>
    </source>
</reference>
<dbReference type="InterPro" id="IPR009325">
    <property type="entry name" value="DUF983"/>
</dbReference>
<keyword evidence="3" id="KW-1185">Reference proteome</keyword>
<name>A0A3D8Y6L2_9BACT</name>
<organism evidence="2 3">
    <name type="scientific">Dyadobacter luteus</name>
    <dbReference type="NCBI Taxonomy" id="2259619"/>
    <lineage>
        <taxon>Bacteria</taxon>
        <taxon>Pseudomonadati</taxon>
        <taxon>Bacteroidota</taxon>
        <taxon>Cytophagia</taxon>
        <taxon>Cytophagales</taxon>
        <taxon>Spirosomataceae</taxon>
        <taxon>Dyadobacter</taxon>
    </lineage>
</organism>
<protein>
    <submittedName>
        <fullName evidence="2">DUF983 domain-containing protein</fullName>
    </submittedName>
</protein>
<keyword evidence="1" id="KW-0812">Transmembrane</keyword>
<dbReference type="Pfam" id="PF06170">
    <property type="entry name" value="DUF983"/>
    <property type="match status" value="1"/>
</dbReference>
<comment type="caution">
    <text evidence="2">The sequence shown here is derived from an EMBL/GenBank/DDBJ whole genome shotgun (WGS) entry which is preliminary data.</text>
</comment>
<keyword evidence="1" id="KW-0472">Membrane</keyword>
<keyword evidence="1" id="KW-1133">Transmembrane helix</keyword>
<dbReference type="Proteomes" id="UP000256373">
    <property type="component" value="Unassembled WGS sequence"/>
</dbReference>
<evidence type="ECO:0000313" key="2">
    <source>
        <dbReference type="EMBL" id="REA58519.1"/>
    </source>
</evidence>
<proteinExistence type="predicted"/>
<dbReference type="OrthoDB" id="9790326at2"/>
<evidence type="ECO:0000256" key="1">
    <source>
        <dbReference type="SAM" id="Phobius"/>
    </source>
</evidence>
<accession>A0A3D8Y6L2</accession>